<sequence length="110" mass="11831">MARKIKGPQMIVANRLLDGRVVFMKADGTWSAVAGDAAVAADEAGVEALEVLAQKSADENYVLSIEVIDATERDGKPFPAHMKFAMQAKGPSVRPDLGYQVSPAWEQTDL</sequence>
<dbReference type="STRING" id="637679.GCA_001550055_01118"/>
<dbReference type="InterPro" id="IPR021270">
    <property type="entry name" value="DUF2849"/>
</dbReference>
<protein>
    <recommendedName>
        <fullName evidence="3">DUF2849 domain-containing protein</fullName>
    </recommendedName>
</protein>
<dbReference type="RefSeq" id="WP_068302024.1">
    <property type="nucleotide sequence ID" value="NZ_DAIOMO010000002.1"/>
</dbReference>
<evidence type="ECO:0000313" key="1">
    <source>
        <dbReference type="EMBL" id="SDD83879.1"/>
    </source>
</evidence>
<reference evidence="1 2" key="1">
    <citation type="submission" date="2016-10" db="EMBL/GenBank/DDBJ databases">
        <authorList>
            <person name="de Groot N.N."/>
        </authorList>
    </citation>
    <scope>NUCLEOTIDE SEQUENCE [LARGE SCALE GENOMIC DNA]</scope>
    <source>
        <strain evidence="1 2">CGMCC 1.9109</strain>
    </source>
</reference>
<gene>
    <name evidence="1" type="ORF">SAMN04488071_1437</name>
</gene>
<dbReference type="EMBL" id="FNAK01000003">
    <property type="protein sequence ID" value="SDD83879.1"/>
    <property type="molecule type" value="Genomic_DNA"/>
</dbReference>
<evidence type="ECO:0008006" key="3">
    <source>
        <dbReference type="Google" id="ProtNLM"/>
    </source>
</evidence>
<organism evidence="1 2">
    <name type="scientific">Kordiimonas lacus</name>
    <dbReference type="NCBI Taxonomy" id="637679"/>
    <lineage>
        <taxon>Bacteria</taxon>
        <taxon>Pseudomonadati</taxon>
        <taxon>Pseudomonadota</taxon>
        <taxon>Alphaproteobacteria</taxon>
        <taxon>Kordiimonadales</taxon>
        <taxon>Kordiimonadaceae</taxon>
        <taxon>Kordiimonas</taxon>
    </lineage>
</organism>
<name>A0A1G6Y0E4_9PROT</name>
<evidence type="ECO:0000313" key="2">
    <source>
        <dbReference type="Proteomes" id="UP000183685"/>
    </source>
</evidence>
<keyword evidence="2" id="KW-1185">Reference proteome</keyword>
<dbReference type="Pfam" id="PF11011">
    <property type="entry name" value="DUF2849"/>
    <property type="match status" value="1"/>
</dbReference>
<accession>A0A1G6Y0E4</accession>
<dbReference type="AlphaFoldDB" id="A0A1G6Y0E4"/>
<dbReference type="Proteomes" id="UP000183685">
    <property type="component" value="Unassembled WGS sequence"/>
</dbReference>
<proteinExistence type="predicted"/>